<dbReference type="PROSITE" id="PS50878">
    <property type="entry name" value="RT_POL"/>
    <property type="match status" value="1"/>
</dbReference>
<dbReference type="AlphaFoldDB" id="A0A9W3D8D8"/>
<evidence type="ECO:0000259" key="1">
    <source>
        <dbReference type="PROSITE" id="PS50878"/>
    </source>
</evidence>
<sequence length="652" mass="75485">MENVLLASELVKDYHKDSVSPRCAMKIDISKAFDSVQWSFLLNGLLAMGFPERFIHWIKLCITSPSFSVQVNGELAGYFQSARGLRQGCSLSPYLFVLCMNVLSLKIDKAMREKKFSPHPRCKSLDLTHLCFADDLIVFVEGSKESVEGALMVFNEFEVWSGLSISLEKSTIFMAGISEVEKSRILNNFPFSVGDLPVRYLGLPLMTKAMKRQDYLPLLERIRGRISTWTSRFLSYAGRLQLIKSVLVSIVNFWSAVFRFPSCCIKEIEQLCAAFLWSGPELKTTSAKVAWQNVSKPTAEGGLGIRSLKEVNLVCGLKLIWRMLTGDSLWSKWVQTYLLKKKSFWEIKETTQIGSWIFKKLLKLREVAKSFHMKAVGNGKHTSFWYEKWSDLGVMYDLLGDRGVIDLGIRREATVEEVINNTRRRRRHRRSMFYEIEKELESIRSQQSNEAQDVHMWREITGFKTKFSSHETWQLSREAGARVPWGKSIWFSQATPKFAFIAWLAMRDRLSTMDRISCWNQGVVTTCVLCKTTSETRNHLFFECSFSSQVWELLTKGILHRSFSTRWVDIVRLITLPTMEKKKRFCLQYAFQATLYVLWRERNKRHHGDKALPMLVLTKLLDKSIRNKLSLVQSKGVKGYEGILQYWFSTRM</sequence>
<dbReference type="Pfam" id="PF13966">
    <property type="entry name" value="zf-RVT"/>
    <property type="match status" value="1"/>
</dbReference>
<dbReference type="Pfam" id="PF00078">
    <property type="entry name" value="RVT_1"/>
    <property type="match status" value="1"/>
</dbReference>
<dbReference type="InterPro" id="IPR026960">
    <property type="entry name" value="RVT-Znf"/>
</dbReference>
<gene>
    <name evidence="3" type="primary">LOC130494489</name>
</gene>
<accession>A0A9W3D8D8</accession>
<evidence type="ECO:0000313" key="3">
    <source>
        <dbReference type="RefSeq" id="XP_056860006.1"/>
    </source>
</evidence>
<dbReference type="CDD" id="cd01650">
    <property type="entry name" value="RT_nLTR_like"/>
    <property type="match status" value="1"/>
</dbReference>
<dbReference type="SUPFAM" id="SSF56672">
    <property type="entry name" value="DNA/RNA polymerases"/>
    <property type="match status" value="1"/>
</dbReference>
<dbReference type="InterPro" id="IPR043502">
    <property type="entry name" value="DNA/RNA_pol_sf"/>
</dbReference>
<feature type="domain" description="Reverse transcriptase" evidence="1">
    <location>
        <begin position="1"/>
        <end position="205"/>
    </location>
</feature>
<name>A0A9W3D8D8_RAPSA</name>
<dbReference type="Proteomes" id="UP000504610">
    <property type="component" value="Chromosome 2"/>
</dbReference>
<dbReference type="PANTHER" id="PTHR33116">
    <property type="entry name" value="REVERSE TRANSCRIPTASE ZINC-BINDING DOMAIN-CONTAINING PROTEIN-RELATED-RELATED"/>
    <property type="match status" value="1"/>
</dbReference>
<dbReference type="OrthoDB" id="1111558at2759"/>
<reference evidence="3" key="2">
    <citation type="submission" date="2025-08" db="UniProtKB">
        <authorList>
            <consortium name="RefSeq"/>
        </authorList>
    </citation>
    <scope>IDENTIFICATION</scope>
    <source>
        <tissue evidence="3">Leaf</tissue>
    </source>
</reference>
<evidence type="ECO:0000313" key="2">
    <source>
        <dbReference type="Proteomes" id="UP000504610"/>
    </source>
</evidence>
<dbReference type="KEGG" id="rsz:130494489"/>
<dbReference type="PANTHER" id="PTHR33116:SF84">
    <property type="entry name" value="RNA-DIRECTED DNA POLYMERASE"/>
    <property type="match status" value="1"/>
</dbReference>
<reference evidence="2" key="1">
    <citation type="journal article" date="2019" name="Database">
        <title>The radish genome database (RadishGD): an integrated information resource for radish genomics.</title>
        <authorList>
            <person name="Yu H.J."/>
            <person name="Baek S."/>
            <person name="Lee Y.J."/>
            <person name="Cho A."/>
            <person name="Mun J.H."/>
        </authorList>
    </citation>
    <scope>NUCLEOTIDE SEQUENCE [LARGE SCALE GENOMIC DNA]</scope>
    <source>
        <strain evidence="2">cv. WK10039</strain>
    </source>
</reference>
<dbReference type="GeneID" id="130494489"/>
<dbReference type="RefSeq" id="XP_056860006.1">
    <property type="nucleotide sequence ID" value="XM_057004026.1"/>
</dbReference>
<protein>
    <submittedName>
        <fullName evidence="3">Uncharacterized protein LOC130494489</fullName>
    </submittedName>
</protein>
<organism evidence="2 3">
    <name type="scientific">Raphanus sativus</name>
    <name type="common">Radish</name>
    <name type="synonym">Raphanus raphanistrum var. sativus</name>
    <dbReference type="NCBI Taxonomy" id="3726"/>
    <lineage>
        <taxon>Eukaryota</taxon>
        <taxon>Viridiplantae</taxon>
        <taxon>Streptophyta</taxon>
        <taxon>Embryophyta</taxon>
        <taxon>Tracheophyta</taxon>
        <taxon>Spermatophyta</taxon>
        <taxon>Magnoliopsida</taxon>
        <taxon>eudicotyledons</taxon>
        <taxon>Gunneridae</taxon>
        <taxon>Pentapetalae</taxon>
        <taxon>rosids</taxon>
        <taxon>malvids</taxon>
        <taxon>Brassicales</taxon>
        <taxon>Brassicaceae</taxon>
        <taxon>Brassiceae</taxon>
        <taxon>Raphanus</taxon>
    </lineage>
</organism>
<dbReference type="InterPro" id="IPR000477">
    <property type="entry name" value="RT_dom"/>
</dbReference>
<proteinExistence type="predicted"/>
<keyword evidence="2" id="KW-1185">Reference proteome</keyword>